<name>A0AAU8B825_9CAUD</name>
<protein>
    <submittedName>
        <fullName evidence="1">Uncharacterized protein</fullName>
    </submittedName>
</protein>
<organism evidence="1">
    <name type="scientific">Dulem virus 34</name>
    <dbReference type="NCBI Taxonomy" id="3145752"/>
    <lineage>
        <taxon>Viruses</taxon>
        <taxon>Duplodnaviria</taxon>
        <taxon>Heunggongvirae</taxon>
        <taxon>Uroviricota</taxon>
        <taxon>Caudoviricetes</taxon>
    </lineage>
</organism>
<dbReference type="EMBL" id="PP511788">
    <property type="protein sequence ID" value="XCD07388.1"/>
    <property type="molecule type" value="Genomic_DNA"/>
</dbReference>
<sequence>MYGKCLGWGVDQERQERHAAAVERERAERWRAKGVARVIHPAHGSVVVPHSSNYAAILNAAEAWRCDWVEILDAEVWRAEPGEAPVPMPYII</sequence>
<accession>A0AAU8B825</accession>
<proteinExistence type="predicted"/>
<reference evidence="1" key="1">
    <citation type="submission" date="2024-03" db="EMBL/GenBank/DDBJ databases">
        <title>Diverse circular DNA viruses in blood, oral, and fecal samples of captive lemurs.</title>
        <authorList>
            <person name="Paietta E.N."/>
            <person name="Kraberger S."/>
            <person name="Lund M.C."/>
            <person name="Custer J.M."/>
            <person name="Vargas K.M."/>
            <person name="Ehmke E.E."/>
            <person name="Yoder A.D."/>
            <person name="Varsani A."/>
        </authorList>
    </citation>
    <scope>NUCLEOTIDE SEQUENCE</scope>
    <source>
        <strain evidence="1">Duke_28FF_219</strain>
    </source>
</reference>
<evidence type="ECO:0000313" key="1">
    <source>
        <dbReference type="EMBL" id="XCD07388.1"/>
    </source>
</evidence>